<dbReference type="Gene3D" id="3.40.50.300">
    <property type="entry name" value="P-loop containing nucleotide triphosphate hydrolases"/>
    <property type="match status" value="1"/>
</dbReference>
<comment type="caution">
    <text evidence="3">The sequence shown here is derived from an EMBL/GenBank/DDBJ whole genome shotgun (WGS) entry which is preliminary data.</text>
</comment>
<evidence type="ECO:0000313" key="4">
    <source>
        <dbReference type="Proteomes" id="UP000317043"/>
    </source>
</evidence>
<organism evidence="3 4">
    <name type="scientific">Stackebrandtia endophytica</name>
    <dbReference type="NCBI Taxonomy" id="1496996"/>
    <lineage>
        <taxon>Bacteria</taxon>
        <taxon>Bacillati</taxon>
        <taxon>Actinomycetota</taxon>
        <taxon>Actinomycetes</taxon>
        <taxon>Glycomycetales</taxon>
        <taxon>Glycomycetaceae</taxon>
        <taxon>Stackebrandtia</taxon>
    </lineage>
</organism>
<dbReference type="Gene3D" id="3.30.450.380">
    <property type="match status" value="1"/>
</dbReference>
<evidence type="ECO:0000313" key="3">
    <source>
        <dbReference type="EMBL" id="TQL77555.1"/>
    </source>
</evidence>
<dbReference type="InterPro" id="IPR001482">
    <property type="entry name" value="T2SS/T4SS_dom"/>
</dbReference>
<dbReference type="InterPro" id="IPR022399">
    <property type="entry name" value="TadA-like_ATPase"/>
</dbReference>
<dbReference type="Pfam" id="PF00437">
    <property type="entry name" value="T2SSE"/>
    <property type="match status" value="1"/>
</dbReference>
<evidence type="ECO:0000259" key="2">
    <source>
        <dbReference type="Pfam" id="PF00437"/>
    </source>
</evidence>
<dbReference type="GO" id="GO:0016887">
    <property type="term" value="F:ATP hydrolysis activity"/>
    <property type="evidence" value="ECO:0007669"/>
    <property type="project" value="InterPro"/>
</dbReference>
<sequence>MGGRIMSSSLLNAVRRHLVNGGLPVTDEGVATVLRDSEQAPLTGRALWELAGKITNDLSGAGPLQPLLNAPDVTDVLVNGPQQVWADSGDGLKPTGITFPDATVVRNLATRLAAAGGRRLDDAQPYTDVRLADGTRFHAVLPPLAVNGPFLSLRTHRPIGFTLEELCEVGTFTAESADLVKQIIAAKLSFLVSGGTGSGKTTLLRSLIGQADPTERIVVVEDSHELAPQHPHALTLEARHANVDGAGSVGMPDLIRQALRMRPDRIVVGECRGGEVIELLAALNTGHDGSAGTIHANTAADVPARLAALAMPFGVSRPGLLALISAALRVIIHMRRAGRLRVVSEISLLRVDVDQGWVRVVPAWRRDGAGVVGRPQLQRLLDSAVGASDGN</sequence>
<dbReference type="PANTHER" id="PTHR30486:SF6">
    <property type="entry name" value="TYPE IV PILUS RETRACTATION ATPASE PILT"/>
    <property type="match status" value="1"/>
</dbReference>
<dbReference type="NCBIfam" id="TIGR03819">
    <property type="entry name" value="heli_sec_ATPase"/>
    <property type="match status" value="1"/>
</dbReference>
<dbReference type="PANTHER" id="PTHR30486">
    <property type="entry name" value="TWITCHING MOTILITY PROTEIN PILT"/>
    <property type="match status" value="1"/>
</dbReference>
<gene>
    <name evidence="3" type="ORF">FB566_3114</name>
</gene>
<accession>A0A543AY99</accession>
<dbReference type="AlphaFoldDB" id="A0A543AY99"/>
<dbReference type="EMBL" id="VFOW01000001">
    <property type="protein sequence ID" value="TQL77555.1"/>
    <property type="molecule type" value="Genomic_DNA"/>
</dbReference>
<dbReference type="InterPro" id="IPR050921">
    <property type="entry name" value="T4SS_GSP_E_ATPase"/>
</dbReference>
<feature type="domain" description="Bacterial type II secretion system protein E" evidence="2">
    <location>
        <begin position="59"/>
        <end position="333"/>
    </location>
</feature>
<dbReference type="InterPro" id="IPR027417">
    <property type="entry name" value="P-loop_NTPase"/>
</dbReference>
<dbReference type="CDD" id="cd01130">
    <property type="entry name" value="VirB11-like_ATPase"/>
    <property type="match status" value="1"/>
</dbReference>
<comment type="similarity">
    <text evidence="1">Belongs to the GSP E family.</text>
</comment>
<proteinExistence type="inferred from homology"/>
<keyword evidence="4" id="KW-1185">Reference proteome</keyword>
<dbReference type="Proteomes" id="UP000317043">
    <property type="component" value="Unassembled WGS sequence"/>
</dbReference>
<name>A0A543AY99_9ACTN</name>
<dbReference type="SUPFAM" id="SSF52540">
    <property type="entry name" value="P-loop containing nucleoside triphosphate hydrolases"/>
    <property type="match status" value="1"/>
</dbReference>
<dbReference type="InParanoid" id="A0A543AY99"/>
<evidence type="ECO:0000256" key="1">
    <source>
        <dbReference type="ARBA" id="ARBA00006611"/>
    </source>
</evidence>
<reference evidence="3 4" key="1">
    <citation type="submission" date="2019-06" db="EMBL/GenBank/DDBJ databases">
        <title>Sequencing the genomes of 1000 actinobacteria strains.</title>
        <authorList>
            <person name="Klenk H.-P."/>
        </authorList>
    </citation>
    <scope>NUCLEOTIDE SEQUENCE [LARGE SCALE GENOMIC DNA]</scope>
    <source>
        <strain evidence="3 4">DSM 45928</strain>
    </source>
</reference>
<protein>
    <submittedName>
        <fullName evidence="3">Pilus assembly protein CpaF</fullName>
    </submittedName>
</protein>